<dbReference type="Pfam" id="PF01019">
    <property type="entry name" value="G_glu_transpept"/>
    <property type="match status" value="1"/>
</dbReference>
<keyword evidence="2" id="KW-1185">Reference proteome</keyword>
<dbReference type="InterPro" id="IPR029055">
    <property type="entry name" value="Ntn_hydrolases_N"/>
</dbReference>
<gene>
    <name evidence="1" type="ORF">J2Z71_001051</name>
</gene>
<proteinExistence type="predicted"/>
<dbReference type="Proteomes" id="UP001519306">
    <property type="component" value="Unassembled WGS sequence"/>
</dbReference>
<dbReference type="PANTHER" id="PTHR43881:SF1">
    <property type="entry name" value="GAMMA-GLUTAMYLTRANSPEPTIDASE (AFU_ORTHOLOGUE AFUA_4G13580)"/>
    <property type="match status" value="1"/>
</dbReference>
<evidence type="ECO:0000313" key="2">
    <source>
        <dbReference type="Proteomes" id="UP001519306"/>
    </source>
</evidence>
<dbReference type="PANTHER" id="PTHR43881">
    <property type="entry name" value="GAMMA-GLUTAMYLTRANSPEPTIDASE (AFU_ORTHOLOGUE AFUA_4G13580)"/>
    <property type="match status" value="1"/>
</dbReference>
<reference evidence="1 2" key="1">
    <citation type="submission" date="2021-03" db="EMBL/GenBank/DDBJ databases">
        <title>Genomic Encyclopedia of Type Strains, Phase IV (KMG-IV): sequencing the most valuable type-strain genomes for metagenomic binning, comparative biology and taxonomic classification.</title>
        <authorList>
            <person name="Goeker M."/>
        </authorList>
    </citation>
    <scope>NUCLEOTIDE SEQUENCE [LARGE SCALE GENOMIC DNA]</scope>
    <source>
        <strain evidence="1 2">DSM 27563</strain>
    </source>
</reference>
<evidence type="ECO:0000313" key="1">
    <source>
        <dbReference type="EMBL" id="MBP2025518.1"/>
    </source>
</evidence>
<name>A0ABS4KCL8_9FIRM</name>
<dbReference type="InterPro" id="IPR052896">
    <property type="entry name" value="GGT-like_enzyme"/>
</dbReference>
<comment type="caution">
    <text evidence="1">The sequence shown here is derived from an EMBL/GenBank/DDBJ whole genome shotgun (WGS) entry which is preliminary data.</text>
</comment>
<protein>
    <submittedName>
        <fullName evidence="1">Gamma-glutamyltranspeptidase</fullName>
    </submittedName>
</protein>
<accession>A0ABS4KCL8</accession>
<dbReference type="InterPro" id="IPR043137">
    <property type="entry name" value="GGT_ssub_C"/>
</dbReference>
<sequence length="218" mass="24527">MTYSIDYLLSEEYAYKRANLIKDNAILPTISKPQSGGTVYLATADKWGNMVSYIQSNYTQFGSGIVIPNTGISLHNRGCNFSLNEKSDNYIMPNKRPYHTIIPGFLMHNDKAVGPFGVMGAFMQPQGHLQVLLSTIIEGLNPQDALNKPRWQWVGDKIIEFEDSYDKDIINRLNDIGHNTIIKKDSSTFGRGQIIWKNDANIYCGGCDPRTDSNIAIW</sequence>
<dbReference type="SUPFAM" id="SSF56235">
    <property type="entry name" value="N-terminal nucleophile aminohydrolases (Ntn hydrolases)"/>
    <property type="match status" value="1"/>
</dbReference>
<organism evidence="1 2">
    <name type="scientific">Peptoniphilus stercorisuis</name>
    <dbReference type="NCBI Taxonomy" id="1436965"/>
    <lineage>
        <taxon>Bacteria</taxon>
        <taxon>Bacillati</taxon>
        <taxon>Bacillota</taxon>
        <taxon>Tissierellia</taxon>
        <taxon>Tissierellales</taxon>
        <taxon>Peptoniphilaceae</taxon>
        <taxon>Peptoniphilus</taxon>
    </lineage>
</organism>
<dbReference type="Gene3D" id="3.60.20.40">
    <property type="match status" value="1"/>
</dbReference>
<dbReference type="EMBL" id="JAGGLJ010000008">
    <property type="protein sequence ID" value="MBP2025518.1"/>
    <property type="molecule type" value="Genomic_DNA"/>
</dbReference>
<dbReference type="PRINTS" id="PR01210">
    <property type="entry name" value="GGTRANSPTASE"/>
</dbReference>